<keyword evidence="4" id="KW-1185">Reference proteome</keyword>
<dbReference type="SUPFAM" id="SSF52540">
    <property type="entry name" value="P-loop containing nucleoside triphosphate hydrolases"/>
    <property type="match status" value="1"/>
</dbReference>
<comment type="similarity">
    <text evidence="1">Belongs to the helicase family.</text>
</comment>
<proteinExistence type="inferred from homology"/>
<name>A0ABM4B155_HYDVU</name>
<dbReference type="CDD" id="cd18809">
    <property type="entry name" value="SF1_C_RecD"/>
    <property type="match status" value="1"/>
</dbReference>
<reference evidence="4" key="1">
    <citation type="submission" date="2025-05" db="UniProtKB">
        <authorList>
            <consortium name="RefSeq"/>
        </authorList>
    </citation>
    <scope>NUCLEOTIDE SEQUENCE [LARGE SCALE GENOMIC DNA]</scope>
</reference>
<gene>
    <name evidence="5" type="primary">LOC136074125</name>
</gene>
<evidence type="ECO:0000256" key="1">
    <source>
        <dbReference type="RuleBase" id="RU363044"/>
    </source>
</evidence>
<reference evidence="5" key="2">
    <citation type="submission" date="2025-08" db="UniProtKB">
        <authorList>
            <consortium name="RefSeq"/>
        </authorList>
    </citation>
    <scope>IDENTIFICATION</scope>
</reference>
<keyword evidence="1" id="KW-0233">DNA recombination</keyword>
<evidence type="ECO:0000313" key="4">
    <source>
        <dbReference type="Proteomes" id="UP001652625"/>
    </source>
</evidence>
<dbReference type="Pfam" id="PF21530">
    <property type="entry name" value="Pif1_2B_dom"/>
    <property type="match status" value="1"/>
</dbReference>
<protein>
    <recommendedName>
        <fullName evidence="1">ATP-dependent DNA helicase</fullName>
        <ecNumber evidence="1">5.6.2.3</ecNumber>
    </recommendedName>
</protein>
<dbReference type="GeneID" id="136074125"/>
<dbReference type="InterPro" id="IPR049163">
    <property type="entry name" value="Pif1-like_2B_dom"/>
</dbReference>
<keyword evidence="1" id="KW-0234">DNA repair</keyword>
<feature type="domain" description="DNA helicase Pif1-like 2B" evidence="3">
    <location>
        <begin position="257"/>
        <end position="303"/>
    </location>
</feature>
<organism evidence="4 5">
    <name type="scientific">Hydra vulgaris</name>
    <name type="common">Hydra</name>
    <name type="synonym">Hydra attenuata</name>
    <dbReference type="NCBI Taxonomy" id="6087"/>
    <lineage>
        <taxon>Eukaryota</taxon>
        <taxon>Metazoa</taxon>
        <taxon>Cnidaria</taxon>
        <taxon>Hydrozoa</taxon>
        <taxon>Hydroidolina</taxon>
        <taxon>Anthoathecata</taxon>
        <taxon>Aplanulata</taxon>
        <taxon>Hydridae</taxon>
        <taxon>Hydra</taxon>
    </lineage>
</organism>
<keyword evidence="1" id="KW-0347">Helicase</keyword>
<dbReference type="PANTHER" id="PTHR10492">
    <property type="match status" value="1"/>
</dbReference>
<keyword evidence="1" id="KW-0067">ATP-binding</keyword>
<dbReference type="InterPro" id="IPR027417">
    <property type="entry name" value="P-loop_NTPase"/>
</dbReference>
<dbReference type="Gene3D" id="3.40.50.300">
    <property type="entry name" value="P-loop containing nucleotide triphosphate hydrolases"/>
    <property type="match status" value="1"/>
</dbReference>
<dbReference type="RefSeq" id="XP_065642498.1">
    <property type="nucleotide sequence ID" value="XM_065786426.1"/>
</dbReference>
<keyword evidence="1" id="KW-0378">Hydrolase</keyword>
<feature type="domain" description="DNA helicase Pif1-like DEAD-box helicase" evidence="2">
    <location>
        <begin position="14"/>
        <end position="171"/>
    </location>
</feature>
<evidence type="ECO:0000313" key="5">
    <source>
        <dbReference type="RefSeq" id="XP_065642498.1"/>
    </source>
</evidence>
<dbReference type="Proteomes" id="UP001652625">
    <property type="component" value="Chromosome 01"/>
</dbReference>
<evidence type="ECO:0000259" key="3">
    <source>
        <dbReference type="Pfam" id="PF21530"/>
    </source>
</evidence>
<keyword evidence="1" id="KW-0547">Nucleotide-binding</keyword>
<comment type="catalytic activity">
    <reaction evidence="1">
        <text>ATP + H2O = ADP + phosphate + H(+)</text>
        <dbReference type="Rhea" id="RHEA:13065"/>
        <dbReference type="ChEBI" id="CHEBI:15377"/>
        <dbReference type="ChEBI" id="CHEBI:15378"/>
        <dbReference type="ChEBI" id="CHEBI:30616"/>
        <dbReference type="ChEBI" id="CHEBI:43474"/>
        <dbReference type="ChEBI" id="CHEBI:456216"/>
        <dbReference type="EC" id="5.6.2.3"/>
    </reaction>
</comment>
<dbReference type="InterPro" id="IPR010285">
    <property type="entry name" value="DNA_helicase_pif1-like_DEAD"/>
</dbReference>
<comment type="cofactor">
    <cofactor evidence="1">
        <name>Mg(2+)</name>
        <dbReference type="ChEBI" id="CHEBI:18420"/>
    </cofactor>
</comment>
<dbReference type="PANTHER" id="PTHR10492:SF57">
    <property type="entry name" value="ATP-DEPENDENT DNA HELICASE"/>
    <property type="match status" value="1"/>
</dbReference>
<dbReference type="Pfam" id="PF05970">
    <property type="entry name" value="PIF1"/>
    <property type="match status" value="1"/>
</dbReference>
<keyword evidence="1" id="KW-0227">DNA damage</keyword>
<evidence type="ECO:0000259" key="2">
    <source>
        <dbReference type="Pfam" id="PF05970"/>
    </source>
</evidence>
<dbReference type="EC" id="5.6.2.3" evidence="1"/>
<accession>A0ABM4B155</accession>
<sequence>MFNNLLTKPTVRLLLNVNQLNVCNAILTNRSTLHGLFKLRVPILDNSTCNVTPNSIHGHFLRQVSLFWLDETSIIPKHALNAIERLLKDICNNNFPFGGKIIRFGGDFRQILPVSKRGQPAEIVESCIKCSLHWRWVQKFALTEKMRAQNGEGEFSQSLLQLGNGTTPVKEEDPFKGCIEIPEQCIIRENEMIVEKIFGDADQSNYSISVILTSTNVDSLSINEEVFECLLGEVKINLSADQIDTDDLNERNNFPVEFLNSLTPTGMPTLCLKLKIGCVIMLLRNLYLKARLCYGIRLKVCALQNNYIDAEVLTGVSGGKRVFVPRIQLAPTDSNLPLVLKRRQFPVKLTYSIIINKSQGQTFDRVGVYLKKACFSHGQLYVACSRTRAFNSLFFKNDKHLI</sequence>